<protein>
    <submittedName>
        <fullName evidence="1">Uncharacterized protein</fullName>
    </submittedName>
</protein>
<accession>A0A481ZLG7</accession>
<name>A0A481ZLG7_9PEZI</name>
<dbReference type="GeneID" id="39411766"/>
<dbReference type="RefSeq" id="YP_009568433.1">
    <property type="nucleotide sequence ID" value="NC_041248.1"/>
</dbReference>
<keyword evidence="1" id="KW-0496">Mitochondrion</keyword>
<proteinExistence type="predicted"/>
<organism evidence="1">
    <name type="scientific">Orbilia brochopaga</name>
    <dbReference type="NCBI Taxonomy" id="3140254"/>
    <lineage>
        <taxon>Eukaryota</taxon>
        <taxon>Fungi</taxon>
        <taxon>Dikarya</taxon>
        <taxon>Ascomycota</taxon>
        <taxon>Pezizomycotina</taxon>
        <taxon>Orbiliomycetes</taxon>
        <taxon>Orbiliales</taxon>
        <taxon>Orbiliaceae</taxon>
        <taxon>Orbilia</taxon>
    </lineage>
</organism>
<sequence>MSSSNKNLIKLSSIISDGKIRNPDEYIEASSNSDKNLISLGDPDEYIEAFSNSDKNLNSLGNPYEYIKAFSNTDKIIITDPNEDFNTFSNSDKNFIALADPDEDLIIFSDYSDENVTSKNSENDITSKTTEDFDEKIASPSTIISKHSIPKIPTQSPSTIISKHSIPKIPTQSPSTIISKHSSISKISTQSPTSTSILRHPSFTHPSLKKIKLNGIEYQIYFKDQENNARLMQYCRLNQNIIYIQNPLIMTALKFNINYAHIHRYFNREFKQKILTTALLNNYFSIPCNWLVTPQNNNTFFIERHINNKFILKIITRHLDENFEDNIKEVYDIKKTIKWGVFLIFIKNHSIAFFDYKTNYFNGIFPTSFKKAIDDLNFLNPFNLSISELELLKVKLEKFGDKLTLVLWDLKDLNHMPYIHAYFNYIFEMSSFM</sequence>
<reference evidence="1" key="1">
    <citation type="journal article" date="2019" name="Mitochondrial DNA Part B Resour">
        <title>Characterization of the complete mitochondrial genome of Drechslerella brochopaga, a fungal species trapping nematodes with constricting rings.</title>
        <authorList>
            <person name="Fang M."/>
            <person name="Wang S."/>
            <person name="Xu J."/>
            <person name="Jiang L."/>
            <person name="Zhou D."/>
            <person name="Zhang K.-Q."/>
            <person name="Zhang Y."/>
        </authorList>
    </citation>
    <scope>NUCLEOTIDE SEQUENCE</scope>
    <source>
        <strain evidence="1">YMF1.03216</strain>
    </source>
</reference>
<reference evidence="1" key="2">
    <citation type="submission" date="2019-02" db="EMBL/GenBank/DDBJ databases">
        <authorList>
            <person name="Fang M.L."/>
            <person name="Zhang Y."/>
        </authorList>
    </citation>
    <scope>NUCLEOTIDE SEQUENCE</scope>
    <source>
        <strain evidence="1">YMF1.03216</strain>
    </source>
</reference>
<evidence type="ECO:0000313" key="1">
    <source>
        <dbReference type="EMBL" id="QBL02515.1"/>
    </source>
</evidence>
<dbReference type="EMBL" id="MK550698">
    <property type="protein sequence ID" value="QBL02515.1"/>
    <property type="molecule type" value="Genomic_DNA"/>
</dbReference>
<dbReference type="AlphaFoldDB" id="A0A481ZLG7"/>
<gene>
    <name evidence="1" type="primary">orf433</name>
</gene>
<geneLocation type="mitochondrion" evidence="1"/>